<gene>
    <name evidence="2" type="ORF">E3N88_17992</name>
</gene>
<feature type="domain" description="Reverse transcriptase Ty1/copia-type" evidence="1">
    <location>
        <begin position="1"/>
        <end position="48"/>
    </location>
</feature>
<dbReference type="PANTHER" id="PTHR11439">
    <property type="entry name" value="GAG-POL-RELATED RETROTRANSPOSON"/>
    <property type="match status" value="1"/>
</dbReference>
<dbReference type="SUPFAM" id="SSF56672">
    <property type="entry name" value="DNA/RNA polymerases"/>
    <property type="match status" value="1"/>
</dbReference>
<dbReference type="Proteomes" id="UP000326396">
    <property type="component" value="Linkage Group LG17"/>
</dbReference>
<evidence type="ECO:0000313" key="3">
    <source>
        <dbReference type="Proteomes" id="UP000326396"/>
    </source>
</evidence>
<name>A0A5N6NTK6_9ASTR</name>
<dbReference type="InterPro" id="IPR036397">
    <property type="entry name" value="RNaseH_sf"/>
</dbReference>
<proteinExistence type="predicted"/>
<dbReference type="AlphaFoldDB" id="A0A5N6NTK6"/>
<dbReference type="CDD" id="cd09272">
    <property type="entry name" value="RNase_HI_RT_Ty1"/>
    <property type="match status" value="1"/>
</dbReference>
<reference evidence="2 3" key="1">
    <citation type="submission" date="2019-05" db="EMBL/GenBank/DDBJ databases">
        <title>Mikania micrantha, genome provides insights into the molecular mechanism of rapid growth.</title>
        <authorList>
            <person name="Liu B."/>
        </authorList>
    </citation>
    <scope>NUCLEOTIDE SEQUENCE [LARGE SCALE GENOMIC DNA]</scope>
    <source>
        <strain evidence="2">NLD-2019</strain>
        <tissue evidence="2">Leaf</tissue>
    </source>
</reference>
<organism evidence="2 3">
    <name type="scientific">Mikania micrantha</name>
    <name type="common">bitter vine</name>
    <dbReference type="NCBI Taxonomy" id="192012"/>
    <lineage>
        <taxon>Eukaryota</taxon>
        <taxon>Viridiplantae</taxon>
        <taxon>Streptophyta</taxon>
        <taxon>Embryophyta</taxon>
        <taxon>Tracheophyta</taxon>
        <taxon>Spermatophyta</taxon>
        <taxon>Magnoliopsida</taxon>
        <taxon>eudicotyledons</taxon>
        <taxon>Gunneridae</taxon>
        <taxon>Pentapetalae</taxon>
        <taxon>asterids</taxon>
        <taxon>campanulids</taxon>
        <taxon>Asterales</taxon>
        <taxon>Asteraceae</taxon>
        <taxon>Asteroideae</taxon>
        <taxon>Heliantheae alliance</taxon>
        <taxon>Eupatorieae</taxon>
        <taxon>Mikania</taxon>
    </lineage>
</organism>
<comment type="caution">
    <text evidence="2">The sequence shown here is derived from an EMBL/GenBank/DDBJ whole genome shotgun (WGS) entry which is preliminary data.</text>
</comment>
<keyword evidence="3" id="KW-1185">Reference proteome</keyword>
<dbReference type="OrthoDB" id="413760at2759"/>
<sequence>MSDLGLLSYYLGLDVFQDNGGIRIAQANYARKILKMAGLEECNPTKRPDLLYAVGYTSRYMQAPRFTHQQAVKHILRYIKGSINLGIHYPRGGEGTSMGYSDSSYSADQEDGKGTTGVVFYFNNRPITWLSQKQPTVALSSCEAEFMAATSAACQAIWLKGLIAEIIGKEEAQVVIKVDNKSAIALMKNPVFHGRSKHINIRFHYIRECVEKEQIKVEHVSGEEQCADILTKALPKVRFAEMRKMLGVEEIEESQK</sequence>
<evidence type="ECO:0000313" key="2">
    <source>
        <dbReference type="EMBL" id="KAD5318046.1"/>
    </source>
</evidence>
<dbReference type="InterPro" id="IPR043502">
    <property type="entry name" value="DNA/RNA_pol_sf"/>
</dbReference>
<accession>A0A5N6NTK6</accession>
<dbReference type="InterPro" id="IPR013103">
    <property type="entry name" value="RVT_2"/>
</dbReference>
<evidence type="ECO:0000259" key="1">
    <source>
        <dbReference type="Pfam" id="PF07727"/>
    </source>
</evidence>
<dbReference type="GO" id="GO:0003676">
    <property type="term" value="F:nucleic acid binding"/>
    <property type="evidence" value="ECO:0007669"/>
    <property type="project" value="InterPro"/>
</dbReference>
<dbReference type="Pfam" id="PF07727">
    <property type="entry name" value="RVT_2"/>
    <property type="match status" value="1"/>
</dbReference>
<protein>
    <recommendedName>
        <fullName evidence="1">Reverse transcriptase Ty1/copia-type domain-containing protein</fullName>
    </recommendedName>
</protein>
<dbReference type="EMBL" id="SZYD01000009">
    <property type="protein sequence ID" value="KAD5318046.1"/>
    <property type="molecule type" value="Genomic_DNA"/>
</dbReference>
<dbReference type="PANTHER" id="PTHR11439:SF515">
    <property type="entry name" value="GAG-POL POLYPROTEIN"/>
    <property type="match status" value="1"/>
</dbReference>
<dbReference type="Gene3D" id="3.30.420.10">
    <property type="entry name" value="Ribonuclease H-like superfamily/Ribonuclease H"/>
    <property type="match status" value="1"/>
</dbReference>